<dbReference type="EMBL" id="UINC01026833">
    <property type="protein sequence ID" value="SVB05001.1"/>
    <property type="molecule type" value="Genomic_DNA"/>
</dbReference>
<sequence>MIQGLTEFLPVSSSGHLVVSQHLFGLKEPQLFLDVMLHLGTLLAILVVFWKDVWGITDGMRGGLLGSGDSEPAGILYRRLFWLVAAATIPTAVVGLLLKDHVESLFGSTTLVGGAFLVTGTILWCSKLARNNTKNVNRISFGVAILIGLGQVLAITPGISRSGTTISVALLLGMDRGLATRFSFLMAIPAIMGAAVLQLRDISAIPSEILPV</sequence>
<evidence type="ECO:0000256" key="2">
    <source>
        <dbReference type="ARBA" id="ARBA00010621"/>
    </source>
</evidence>
<evidence type="ECO:0000256" key="5">
    <source>
        <dbReference type="ARBA" id="ARBA00022475"/>
    </source>
</evidence>
<feature type="transmembrane region" description="Helical" evidence="12">
    <location>
        <begin position="31"/>
        <end position="50"/>
    </location>
</feature>
<feature type="transmembrane region" description="Helical" evidence="12">
    <location>
        <begin position="138"/>
        <end position="159"/>
    </location>
</feature>
<evidence type="ECO:0000256" key="12">
    <source>
        <dbReference type="SAM" id="Phobius"/>
    </source>
</evidence>
<name>A0A382AUK2_9ZZZZ</name>
<reference evidence="13" key="1">
    <citation type="submission" date="2018-05" db="EMBL/GenBank/DDBJ databases">
        <authorList>
            <person name="Lanie J.A."/>
            <person name="Ng W.-L."/>
            <person name="Kazmierczak K.M."/>
            <person name="Andrzejewski T.M."/>
            <person name="Davidsen T.M."/>
            <person name="Wayne K.J."/>
            <person name="Tettelin H."/>
            <person name="Glass J.I."/>
            <person name="Rusch D."/>
            <person name="Podicherti R."/>
            <person name="Tsui H.-C.T."/>
            <person name="Winkler M.E."/>
        </authorList>
    </citation>
    <scope>NUCLEOTIDE SEQUENCE</scope>
</reference>
<proteinExistence type="inferred from homology"/>
<feature type="transmembrane region" description="Helical" evidence="12">
    <location>
        <begin position="179"/>
        <end position="197"/>
    </location>
</feature>
<dbReference type="GO" id="GO:0005886">
    <property type="term" value="C:plasma membrane"/>
    <property type="evidence" value="ECO:0007669"/>
    <property type="project" value="UniProtKB-SubCell"/>
</dbReference>
<dbReference type="InterPro" id="IPR003824">
    <property type="entry name" value="UppP"/>
</dbReference>
<evidence type="ECO:0000256" key="10">
    <source>
        <dbReference type="ARBA" id="ARBA00032707"/>
    </source>
</evidence>
<evidence type="ECO:0000256" key="3">
    <source>
        <dbReference type="ARBA" id="ARBA00012374"/>
    </source>
</evidence>
<dbReference type="AlphaFoldDB" id="A0A382AUK2"/>
<evidence type="ECO:0000256" key="7">
    <source>
        <dbReference type="ARBA" id="ARBA00022801"/>
    </source>
</evidence>
<keyword evidence="5" id="KW-1003">Cell membrane</keyword>
<accession>A0A382AUK2</accession>
<comment type="similarity">
    <text evidence="2">Belongs to the UppP family.</text>
</comment>
<dbReference type="EC" id="3.6.1.27" evidence="3"/>
<keyword evidence="7" id="KW-0378">Hydrolase</keyword>
<keyword evidence="8 12" id="KW-1133">Transmembrane helix</keyword>
<feature type="transmembrane region" description="Helical" evidence="12">
    <location>
        <begin position="80"/>
        <end position="98"/>
    </location>
</feature>
<evidence type="ECO:0000256" key="9">
    <source>
        <dbReference type="ARBA" id="ARBA00023136"/>
    </source>
</evidence>
<evidence type="ECO:0000256" key="6">
    <source>
        <dbReference type="ARBA" id="ARBA00022692"/>
    </source>
</evidence>
<evidence type="ECO:0000256" key="8">
    <source>
        <dbReference type="ARBA" id="ARBA00022989"/>
    </source>
</evidence>
<dbReference type="PANTHER" id="PTHR30622">
    <property type="entry name" value="UNDECAPRENYL-DIPHOSPHATASE"/>
    <property type="match status" value="1"/>
</dbReference>
<organism evidence="13">
    <name type="scientific">marine metagenome</name>
    <dbReference type="NCBI Taxonomy" id="408172"/>
    <lineage>
        <taxon>unclassified sequences</taxon>
        <taxon>metagenomes</taxon>
        <taxon>ecological metagenomes</taxon>
    </lineage>
</organism>
<feature type="transmembrane region" description="Helical" evidence="12">
    <location>
        <begin position="104"/>
        <end position="126"/>
    </location>
</feature>
<evidence type="ECO:0000256" key="11">
    <source>
        <dbReference type="ARBA" id="ARBA00047594"/>
    </source>
</evidence>
<evidence type="ECO:0000313" key="13">
    <source>
        <dbReference type="EMBL" id="SVB05001.1"/>
    </source>
</evidence>
<comment type="subcellular location">
    <subcellularLocation>
        <location evidence="1">Cell membrane</location>
        <topology evidence="1">Multi-pass membrane protein</topology>
    </subcellularLocation>
</comment>
<keyword evidence="6 12" id="KW-0812">Transmembrane</keyword>
<comment type="catalytic activity">
    <reaction evidence="11">
        <text>di-trans,octa-cis-undecaprenyl diphosphate + H2O = di-trans,octa-cis-undecaprenyl phosphate + phosphate + H(+)</text>
        <dbReference type="Rhea" id="RHEA:28094"/>
        <dbReference type="ChEBI" id="CHEBI:15377"/>
        <dbReference type="ChEBI" id="CHEBI:15378"/>
        <dbReference type="ChEBI" id="CHEBI:43474"/>
        <dbReference type="ChEBI" id="CHEBI:58405"/>
        <dbReference type="ChEBI" id="CHEBI:60392"/>
        <dbReference type="EC" id="3.6.1.27"/>
    </reaction>
</comment>
<dbReference type="Pfam" id="PF02673">
    <property type="entry name" value="BacA"/>
    <property type="match status" value="1"/>
</dbReference>
<keyword evidence="9 12" id="KW-0472">Membrane</keyword>
<dbReference type="PANTHER" id="PTHR30622:SF2">
    <property type="entry name" value="UNDECAPRENYL-DIPHOSPHATASE"/>
    <property type="match status" value="1"/>
</dbReference>
<dbReference type="GO" id="GO:0050380">
    <property type="term" value="F:undecaprenyl-diphosphatase activity"/>
    <property type="evidence" value="ECO:0007669"/>
    <property type="project" value="UniProtKB-EC"/>
</dbReference>
<gene>
    <name evidence="13" type="ORF">METZ01_LOCUS157855</name>
</gene>
<evidence type="ECO:0000256" key="4">
    <source>
        <dbReference type="ARBA" id="ARBA00021581"/>
    </source>
</evidence>
<feature type="non-terminal residue" evidence="13">
    <location>
        <position position="212"/>
    </location>
</feature>
<evidence type="ECO:0000256" key="1">
    <source>
        <dbReference type="ARBA" id="ARBA00004651"/>
    </source>
</evidence>
<protein>
    <recommendedName>
        <fullName evidence="4">Undecaprenyl-diphosphatase</fullName>
        <ecNumber evidence="3">3.6.1.27</ecNumber>
    </recommendedName>
    <alternativeName>
        <fullName evidence="10">Undecaprenyl pyrophosphate phosphatase</fullName>
    </alternativeName>
</protein>